<gene>
    <name evidence="1" type="ORF">NCTC10801_01705</name>
</gene>
<dbReference type="Proteomes" id="UP000254649">
    <property type="component" value="Unassembled WGS sequence"/>
</dbReference>
<name>A0A380TX71_9PAST</name>
<dbReference type="EMBL" id="UFRQ01000003">
    <property type="protein sequence ID" value="SUT92507.1"/>
    <property type="molecule type" value="Genomic_DNA"/>
</dbReference>
<protein>
    <submittedName>
        <fullName evidence="1">Uncharacterized protein</fullName>
    </submittedName>
</protein>
<sequence length="86" mass="10264">MSNKKYTYDNGRTRKDRVNVWQLEKRVKKLEAQIQIISRHINHQAELNKQQVLLNETLSDRVALLEKASWNKQGMFGRWLSRIQGK</sequence>
<evidence type="ECO:0000313" key="1">
    <source>
        <dbReference type="EMBL" id="SUT92507.1"/>
    </source>
</evidence>
<evidence type="ECO:0000313" key="2">
    <source>
        <dbReference type="Proteomes" id="UP000254649"/>
    </source>
</evidence>
<dbReference type="AlphaFoldDB" id="A0A380TX71"/>
<proteinExistence type="predicted"/>
<reference evidence="1 2" key="1">
    <citation type="submission" date="2018-06" db="EMBL/GenBank/DDBJ databases">
        <authorList>
            <consortium name="Pathogen Informatics"/>
            <person name="Doyle S."/>
        </authorList>
    </citation>
    <scope>NUCLEOTIDE SEQUENCE [LARGE SCALE GENOMIC DNA]</scope>
    <source>
        <strain evidence="1 2">NCTC10801</strain>
    </source>
</reference>
<accession>A0A380TX71</accession>
<organism evidence="1 2">
    <name type="scientific">[Actinobacillus] rossii</name>
    <dbReference type="NCBI Taxonomy" id="123820"/>
    <lineage>
        <taxon>Bacteria</taxon>
        <taxon>Pseudomonadati</taxon>
        <taxon>Pseudomonadota</taxon>
        <taxon>Gammaproteobacteria</taxon>
        <taxon>Pasteurellales</taxon>
        <taxon>Pasteurellaceae</taxon>
    </lineage>
</organism>
<keyword evidence="2" id="KW-1185">Reference proteome</keyword>